<feature type="coiled-coil region" evidence="4">
    <location>
        <begin position="468"/>
        <end position="686"/>
    </location>
</feature>
<dbReference type="Proteomes" id="UP000007879">
    <property type="component" value="Unassembled WGS sequence"/>
</dbReference>
<reference evidence="9" key="1">
    <citation type="journal article" date="2010" name="Nature">
        <title>The Amphimedon queenslandica genome and the evolution of animal complexity.</title>
        <authorList>
            <person name="Srivastava M."/>
            <person name="Simakov O."/>
            <person name="Chapman J."/>
            <person name="Fahey B."/>
            <person name="Gauthier M.E."/>
            <person name="Mitros T."/>
            <person name="Richards G.S."/>
            <person name="Conaco C."/>
            <person name="Dacre M."/>
            <person name="Hellsten U."/>
            <person name="Larroux C."/>
            <person name="Putnam N.H."/>
            <person name="Stanke M."/>
            <person name="Adamska M."/>
            <person name="Darling A."/>
            <person name="Degnan S.M."/>
            <person name="Oakley T.H."/>
            <person name="Plachetzki D.C."/>
            <person name="Zhai Y."/>
            <person name="Adamski M."/>
            <person name="Calcino A."/>
            <person name="Cummins S.F."/>
            <person name="Goodstein D.M."/>
            <person name="Harris C."/>
            <person name="Jackson D.J."/>
            <person name="Leys S.P."/>
            <person name="Shu S."/>
            <person name="Woodcroft B.J."/>
            <person name="Vervoort M."/>
            <person name="Kosik K.S."/>
            <person name="Manning G."/>
            <person name="Degnan B.M."/>
            <person name="Rokhsar D.S."/>
        </authorList>
    </citation>
    <scope>NUCLEOTIDE SEQUENCE [LARGE SCALE GENOMIC DNA]</scope>
</reference>
<keyword evidence="9" id="KW-1185">Reference proteome</keyword>
<dbReference type="AlphaFoldDB" id="A0AAN0K528"/>
<dbReference type="InterPro" id="IPR000938">
    <property type="entry name" value="CAP-Gly_domain"/>
</dbReference>
<dbReference type="PANTHER" id="PTHR44329:SF298">
    <property type="entry name" value="MIXED LINEAGE KINASE DOMAIN-LIKE PROTEIN"/>
    <property type="match status" value="1"/>
</dbReference>
<proteinExistence type="predicted"/>
<dbReference type="SMART" id="SM01052">
    <property type="entry name" value="CAP_GLY"/>
    <property type="match status" value="1"/>
</dbReference>
<keyword evidence="2 3" id="KW-0067">ATP-binding</keyword>
<dbReference type="Pfam" id="PF00069">
    <property type="entry name" value="Pkinase"/>
    <property type="match status" value="1"/>
</dbReference>
<evidence type="ECO:0000259" key="7">
    <source>
        <dbReference type="PROSITE" id="PS50245"/>
    </source>
</evidence>
<dbReference type="Gene3D" id="1.10.510.10">
    <property type="entry name" value="Transferase(Phosphotransferase) domain 1"/>
    <property type="match status" value="1"/>
</dbReference>
<dbReference type="InterPro" id="IPR017441">
    <property type="entry name" value="Protein_kinase_ATP_BS"/>
</dbReference>
<dbReference type="PROSITE" id="PS00109">
    <property type="entry name" value="PROTEIN_KINASE_TYR"/>
    <property type="match status" value="1"/>
</dbReference>
<dbReference type="InterPro" id="IPR051681">
    <property type="entry name" value="Ser/Thr_Kinases-Pseudokinases"/>
</dbReference>
<feature type="domain" description="Protein kinase" evidence="6">
    <location>
        <begin position="695"/>
        <end position="953"/>
    </location>
</feature>
<dbReference type="InterPro" id="IPR036859">
    <property type="entry name" value="CAP-Gly_dom_sf"/>
</dbReference>
<dbReference type="GO" id="GO:0004672">
    <property type="term" value="F:protein kinase activity"/>
    <property type="evidence" value="ECO:0007669"/>
    <property type="project" value="InterPro"/>
</dbReference>
<feature type="region of interest" description="Disordered" evidence="5">
    <location>
        <begin position="190"/>
        <end position="215"/>
    </location>
</feature>
<dbReference type="KEGG" id="aqu:109593743"/>
<dbReference type="InterPro" id="IPR000719">
    <property type="entry name" value="Prot_kinase_dom"/>
</dbReference>
<dbReference type="PANTHER" id="PTHR44329">
    <property type="entry name" value="SERINE/THREONINE-PROTEIN KINASE TNNI3K-RELATED"/>
    <property type="match status" value="1"/>
</dbReference>
<evidence type="ECO:0000256" key="5">
    <source>
        <dbReference type="SAM" id="MobiDB-lite"/>
    </source>
</evidence>
<evidence type="ECO:0000256" key="4">
    <source>
        <dbReference type="SAM" id="Coils"/>
    </source>
</evidence>
<dbReference type="InterPro" id="IPR011009">
    <property type="entry name" value="Kinase-like_dom_sf"/>
</dbReference>
<feature type="region of interest" description="Disordered" evidence="5">
    <location>
        <begin position="1"/>
        <end position="20"/>
    </location>
</feature>
<name>A0AAN0K528_AMPQE</name>
<dbReference type="GeneID" id="109593743"/>
<dbReference type="PROSITE" id="PS50245">
    <property type="entry name" value="CAP_GLY_2"/>
    <property type="match status" value="1"/>
</dbReference>
<dbReference type="Gene3D" id="3.30.200.20">
    <property type="entry name" value="Phosphorylase Kinase, domain 1"/>
    <property type="match status" value="1"/>
</dbReference>
<evidence type="ECO:0000259" key="6">
    <source>
        <dbReference type="PROSITE" id="PS50011"/>
    </source>
</evidence>
<dbReference type="Gene3D" id="2.30.30.190">
    <property type="entry name" value="CAP Gly-rich-like domain"/>
    <property type="match status" value="1"/>
</dbReference>
<evidence type="ECO:0000313" key="8">
    <source>
        <dbReference type="EnsemblMetazoa" id="XP_019864335.1"/>
    </source>
</evidence>
<feature type="domain" description="CAP-Gly" evidence="7">
    <location>
        <begin position="137"/>
        <end position="181"/>
    </location>
</feature>
<dbReference type="SUPFAM" id="SSF74924">
    <property type="entry name" value="Cap-Gly domain"/>
    <property type="match status" value="1"/>
</dbReference>
<dbReference type="PROSITE" id="PS50011">
    <property type="entry name" value="PROTEIN_KINASE_DOM"/>
    <property type="match status" value="1"/>
</dbReference>
<dbReference type="Pfam" id="PF01302">
    <property type="entry name" value="CAP_GLY"/>
    <property type="match status" value="1"/>
</dbReference>
<sequence length="954" mass="109370">MASILLKEKSGHGQSREGEDPWECRVFKGEFVVQIPHQQRRQIKGVTPNYRLYRDPKVLLYAEPIEVAPVEEREIEYLQAVQPASARLKEYLNENKETNMDLVVGDKVIFKLKLPEFFASKATTPTASVNGTIRYIGPHPDSDGIVFGIEIDVRDQAYRGKGTSNGRPYFTCGPNNAVFVAMDKIIKRQDPSRTRSGQGLPELSVMEPQPRPATRSLSETKLAASGQPKGVIDRVKDFVKSLPMDDYAAEDEGRFEVGDVSGHKSRFKEGDRVILQTVKEDIVAGTVRWVGSIRVSKDMKVDPLPVIGIETDRKIDSSKDFNGVDINVTGSHGKVFKVSYNHSRVFLPEQMVLTIDEYTMQKQKDHAAKFEKETKMDDATENDEKKLATEFGMSVAEYRRQQQSYVDFSKKMNDRRIADESKIEDMTEEKFAVSCGIGEGEEYDALSDTIQVMRFAGLKAVEERVEREGRALEDRKRLKEEIHQLQASIENLQLEKDTQQKRAEQQEQQWRNEKQQLLEEQDRLREEVKLVQEQIETDKQALKEENGQLKYENERLRREITDLREAHHELQQETEKKEQVQAQLQSQVGLFSIENMRLKGQVKQLEESKYWDKNEEYRQLQDTYENLRRNYERKEDECYQLQKSCDALVTSNEDKEERIRCYKLLVKKMEADQASKQNELARLEKSWKISSADIEYTKTKLGTGGWAKVTIGKFRGKDVAVKRFYKVLLQQEEQSSHYMELLHREINTMSQLRHPNLLQFIGAVLDHPKGNPMIITEVMDTSLRSAYERKELTTDPGCRSVILSIMRDVAVGLNYLHCLPDPIIHRDVSSANVLLESKGHNKWKTKISDFGSANLAHAAVTAAPGALVYSAPESHAPYGKRQTIKMDSYSYGVLLCEMITCRFPKTPGILETLSLQVKVSLPQLHELIISCINEEPDKRPTMSEIIVKLDCFIV</sequence>
<dbReference type="RefSeq" id="XP_019864335.1">
    <property type="nucleotide sequence ID" value="XM_020008776.1"/>
</dbReference>
<protein>
    <recommendedName>
        <fullName evidence="10">Protein kinase domain-containing protein</fullName>
    </recommendedName>
</protein>
<dbReference type="GO" id="GO:0097527">
    <property type="term" value="P:necroptotic signaling pathway"/>
    <property type="evidence" value="ECO:0007669"/>
    <property type="project" value="TreeGrafter"/>
</dbReference>
<evidence type="ECO:0000256" key="2">
    <source>
        <dbReference type="ARBA" id="ARBA00022840"/>
    </source>
</evidence>
<feature type="binding site" evidence="3">
    <location>
        <position position="722"/>
    </location>
    <ligand>
        <name>ATP</name>
        <dbReference type="ChEBI" id="CHEBI:30616"/>
    </ligand>
</feature>
<dbReference type="InterPro" id="IPR008266">
    <property type="entry name" value="Tyr_kinase_AS"/>
</dbReference>
<keyword evidence="4" id="KW-0175">Coiled coil</keyword>
<evidence type="ECO:0000256" key="1">
    <source>
        <dbReference type="ARBA" id="ARBA00022741"/>
    </source>
</evidence>
<reference evidence="8" key="2">
    <citation type="submission" date="2024-06" db="UniProtKB">
        <authorList>
            <consortium name="EnsemblMetazoa"/>
        </authorList>
    </citation>
    <scope>IDENTIFICATION</scope>
</reference>
<dbReference type="GO" id="GO:0005524">
    <property type="term" value="F:ATP binding"/>
    <property type="evidence" value="ECO:0007669"/>
    <property type="project" value="UniProtKB-UniRule"/>
</dbReference>
<accession>A0AAN0K528</accession>
<keyword evidence="1 3" id="KW-0547">Nucleotide-binding</keyword>
<dbReference type="EnsemblMetazoa" id="XM_020008776.1">
    <property type="protein sequence ID" value="XP_019864335.1"/>
    <property type="gene ID" value="LOC109593743"/>
</dbReference>
<evidence type="ECO:0000313" key="9">
    <source>
        <dbReference type="Proteomes" id="UP000007879"/>
    </source>
</evidence>
<evidence type="ECO:0008006" key="10">
    <source>
        <dbReference type="Google" id="ProtNLM"/>
    </source>
</evidence>
<evidence type="ECO:0000256" key="3">
    <source>
        <dbReference type="PROSITE-ProRule" id="PRU10141"/>
    </source>
</evidence>
<dbReference type="PROSITE" id="PS00107">
    <property type="entry name" value="PROTEIN_KINASE_ATP"/>
    <property type="match status" value="1"/>
</dbReference>
<organism evidence="8 9">
    <name type="scientific">Amphimedon queenslandica</name>
    <name type="common">Sponge</name>
    <dbReference type="NCBI Taxonomy" id="400682"/>
    <lineage>
        <taxon>Eukaryota</taxon>
        <taxon>Metazoa</taxon>
        <taxon>Porifera</taxon>
        <taxon>Demospongiae</taxon>
        <taxon>Heteroscleromorpha</taxon>
        <taxon>Haplosclerida</taxon>
        <taxon>Niphatidae</taxon>
        <taxon>Amphimedon</taxon>
    </lineage>
</organism>
<dbReference type="SUPFAM" id="SSF56112">
    <property type="entry name" value="Protein kinase-like (PK-like)"/>
    <property type="match status" value="1"/>
</dbReference>